<dbReference type="Proteomes" id="UP000824219">
    <property type="component" value="Linkage Group LG25"/>
</dbReference>
<keyword evidence="1" id="KW-0862">Zinc</keyword>
<evidence type="ECO:0000259" key="3">
    <source>
        <dbReference type="PROSITE" id="PS50157"/>
    </source>
</evidence>
<gene>
    <name evidence="4" type="ORF">KOW79_019793</name>
</gene>
<feature type="region of interest" description="Disordered" evidence="2">
    <location>
        <begin position="42"/>
        <end position="119"/>
    </location>
</feature>
<reference evidence="4 5" key="1">
    <citation type="submission" date="2021-06" db="EMBL/GenBank/DDBJ databases">
        <title>Chromosome-level genome assembly of the red-tail catfish (Hemibagrus wyckioides).</title>
        <authorList>
            <person name="Shao F."/>
        </authorList>
    </citation>
    <scope>NUCLEOTIDE SEQUENCE [LARGE SCALE GENOMIC DNA]</scope>
    <source>
        <strain evidence="4">EC202008001</strain>
        <tissue evidence="4">Blood</tissue>
    </source>
</reference>
<proteinExistence type="predicted"/>
<name>A0A9D3SA03_9TELE</name>
<feature type="domain" description="C2H2-type" evidence="3">
    <location>
        <begin position="435"/>
        <end position="463"/>
    </location>
</feature>
<evidence type="ECO:0000313" key="4">
    <source>
        <dbReference type="EMBL" id="KAG7316252.1"/>
    </source>
</evidence>
<feature type="compositionally biased region" description="Basic and acidic residues" evidence="2">
    <location>
        <begin position="242"/>
        <end position="254"/>
    </location>
</feature>
<keyword evidence="1" id="KW-0479">Metal-binding</keyword>
<feature type="region of interest" description="Disordered" evidence="2">
    <location>
        <begin position="231"/>
        <end position="271"/>
    </location>
</feature>
<dbReference type="OrthoDB" id="8983524at2759"/>
<feature type="compositionally biased region" description="Polar residues" evidence="2">
    <location>
        <begin position="47"/>
        <end position="61"/>
    </location>
</feature>
<evidence type="ECO:0000256" key="2">
    <source>
        <dbReference type="SAM" id="MobiDB-lite"/>
    </source>
</evidence>
<feature type="compositionally biased region" description="Polar residues" evidence="2">
    <location>
        <begin position="67"/>
        <end position="83"/>
    </location>
</feature>
<accession>A0A9D3SA03</accession>
<evidence type="ECO:0000256" key="1">
    <source>
        <dbReference type="PROSITE-ProRule" id="PRU00042"/>
    </source>
</evidence>
<comment type="caution">
    <text evidence="4">The sequence shown here is derived from an EMBL/GenBank/DDBJ whole genome shotgun (WGS) entry which is preliminary data.</text>
</comment>
<protein>
    <recommendedName>
        <fullName evidence="3">C2H2-type domain-containing protein</fullName>
    </recommendedName>
</protein>
<dbReference type="EMBL" id="JAHKSW010000025">
    <property type="protein sequence ID" value="KAG7316252.1"/>
    <property type="molecule type" value="Genomic_DNA"/>
</dbReference>
<keyword evidence="5" id="KW-1185">Reference proteome</keyword>
<dbReference type="GO" id="GO:0008270">
    <property type="term" value="F:zinc ion binding"/>
    <property type="evidence" value="ECO:0007669"/>
    <property type="project" value="UniProtKB-KW"/>
</dbReference>
<evidence type="ECO:0000313" key="5">
    <source>
        <dbReference type="Proteomes" id="UP000824219"/>
    </source>
</evidence>
<feature type="compositionally biased region" description="Basic and acidic residues" evidence="2">
    <location>
        <begin position="85"/>
        <end position="97"/>
    </location>
</feature>
<feature type="compositionally biased region" description="Polar residues" evidence="2">
    <location>
        <begin position="231"/>
        <end position="240"/>
    </location>
</feature>
<dbReference type="SMART" id="SM00355">
    <property type="entry name" value="ZnF_C2H2"/>
    <property type="match status" value="2"/>
</dbReference>
<keyword evidence="1" id="KW-0863">Zinc-finger</keyword>
<sequence>MEHSGVCLHHAKKKFTTDEEELLFSFPLRALRSNLLMEPSEVRHWSSRTPPHTPAASQNVCSRDVQTETCTDSGEGTSGSVGHTNPEDQQKHVKKDEPEDEGYVCDTTPGPVEHFTPVEEQKYIKKEEPEDEDYLSGISGGQASCSVENVGEQSGVQSMHVKEEESTDEHFLCTTTVWEKDDAQLEVYPCFMCSLSSTSHTFLHKHITRCHPDEYERLIKSGDIMDVQTETCTDSRSVGHTNPEDQQKHVKKDEPEDEGYVCDTTPGPVEHFTPVEEQKYIKKEEPEDEDYLKSEHFMMESAEDHLSSFTGSAHPPPPAVSLLLGDVQTETAGGTSGSLGEKHVKKEEHEDEGYLCWMSSSVGLINPVDQQKHIKKEEPEGENNLHEEIGMGQITPVHLQSNRLQSIHIKEEESEDEGYACTSLCEMKDAQFQAFTCSWCSLSYTSQMYLHKHIRRCHYEQYKSLITSGEIPSW</sequence>
<dbReference type="PROSITE" id="PS50157">
    <property type="entry name" value="ZINC_FINGER_C2H2_2"/>
    <property type="match status" value="1"/>
</dbReference>
<dbReference type="InterPro" id="IPR013087">
    <property type="entry name" value="Znf_C2H2_type"/>
</dbReference>
<dbReference type="AlphaFoldDB" id="A0A9D3SA03"/>
<dbReference type="PROSITE" id="PS00028">
    <property type="entry name" value="ZINC_FINGER_C2H2_1"/>
    <property type="match status" value="1"/>
</dbReference>
<organism evidence="4 5">
    <name type="scientific">Hemibagrus wyckioides</name>
    <dbReference type="NCBI Taxonomy" id="337641"/>
    <lineage>
        <taxon>Eukaryota</taxon>
        <taxon>Metazoa</taxon>
        <taxon>Chordata</taxon>
        <taxon>Craniata</taxon>
        <taxon>Vertebrata</taxon>
        <taxon>Euteleostomi</taxon>
        <taxon>Actinopterygii</taxon>
        <taxon>Neopterygii</taxon>
        <taxon>Teleostei</taxon>
        <taxon>Ostariophysi</taxon>
        <taxon>Siluriformes</taxon>
        <taxon>Bagridae</taxon>
        <taxon>Hemibagrus</taxon>
    </lineage>
</organism>